<feature type="transmembrane region" description="Helical" evidence="1">
    <location>
        <begin position="83"/>
        <end position="105"/>
    </location>
</feature>
<keyword evidence="1" id="KW-0812">Transmembrane</keyword>
<evidence type="ECO:0000256" key="1">
    <source>
        <dbReference type="SAM" id="Phobius"/>
    </source>
</evidence>
<protein>
    <submittedName>
        <fullName evidence="2">Uncharacterized protein</fullName>
    </submittedName>
</protein>
<reference evidence="2 3" key="1">
    <citation type="submission" date="2019-07" db="EMBL/GenBank/DDBJ databases">
        <title>New species of Amycolatopsis and Streptomyces.</title>
        <authorList>
            <person name="Duangmal K."/>
            <person name="Teo W.F.A."/>
            <person name="Lipun K."/>
        </authorList>
    </citation>
    <scope>NUCLEOTIDE SEQUENCE [LARGE SCALE GENOMIC DNA]</scope>
    <source>
        <strain evidence="2 3">JCM 30562</strain>
    </source>
</reference>
<evidence type="ECO:0000313" key="3">
    <source>
        <dbReference type="Proteomes" id="UP000318578"/>
    </source>
</evidence>
<sequence>MRVRAPGRQLPSGLNGRVQVVEQLKIRRITAYCLLGVCFVTALLIVLNLHSPVRTLAVLVFVGTAPGWAMISYVNVRHLSVTWISAVGLSLSVSLVVAQMLVLTHAWHPEAAVVGMVIATAALLVHHVLRSRPRSVS</sequence>
<feature type="transmembrane region" description="Helical" evidence="1">
    <location>
        <begin position="56"/>
        <end position="76"/>
    </location>
</feature>
<organism evidence="2 3">
    <name type="scientific">Amycolatopsis acidiphila</name>
    <dbReference type="NCBI Taxonomy" id="715473"/>
    <lineage>
        <taxon>Bacteria</taxon>
        <taxon>Bacillati</taxon>
        <taxon>Actinomycetota</taxon>
        <taxon>Actinomycetes</taxon>
        <taxon>Pseudonocardiales</taxon>
        <taxon>Pseudonocardiaceae</taxon>
        <taxon>Amycolatopsis</taxon>
    </lineage>
</organism>
<evidence type="ECO:0000313" key="2">
    <source>
        <dbReference type="EMBL" id="TVT24708.1"/>
    </source>
</evidence>
<proteinExistence type="predicted"/>
<accession>A0A558AKB9</accession>
<comment type="caution">
    <text evidence="2">The sequence shown here is derived from an EMBL/GenBank/DDBJ whole genome shotgun (WGS) entry which is preliminary data.</text>
</comment>
<name>A0A558AKB9_9PSEU</name>
<keyword evidence="1" id="KW-1133">Transmembrane helix</keyword>
<dbReference type="AlphaFoldDB" id="A0A558AKB9"/>
<dbReference type="Proteomes" id="UP000318578">
    <property type="component" value="Unassembled WGS sequence"/>
</dbReference>
<gene>
    <name evidence="2" type="ORF">FNH06_04810</name>
</gene>
<dbReference type="EMBL" id="VJZA01000005">
    <property type="protein sequence ID" value="TVT24708.1"/>
    <property type="molecule type" value="Genomic_DNA"/>
</dbReference>
<dbReference type="OrthoDB" id="3627041at2"/>
<feature type="transmembrane region" description="Helical" evidence="1">
    <location>
        <begin position="29"/>
        <end position="50"/>
    </location>
</feature>
<keyword evidence="3" id="KW-1185">Reference proteome</keyword>
<keyword evidence="1" id="KW-0472">Membrane</keyword>
<feature type="transmembrane region" description="Helical" evidence="1">
    <location>
        <begin position="111"/>
        <end position="129"/>
    </location>
</feature>